<dbReference type="NCBIfam" id="NF004637">
    <property type="entry name" value="PRK05986.1"/>
    <property type="match status" value="1"/>
</dbReference>
<dbReference type="AlphaFoldDB" id="A0A3B1C310"/>
<dbReference type="GO" id="GO:0009236">
    <property type="term" value="P:cobalamin biosynthetic process"/>
    <property type="evidence" value="ECO:0007669"/>
    <property type="project" value="InterPro"/>
</dbReference>
<gene>
    <name evidence="1" type="ORF">MNBD_NITROSPINAE03-832</name>
</gene>
<proteinExistence type="predicted"/>
<accession>A0A3B1C310</accession>
<dbReference type="EMBL" id="UOGB01000307">
    <property type="protein sequence ID" value="VAX24896.1"/>
    <property type="molecule type" value="Genomic_DNA"/>
</dbReference>
<dbReference type="GO" id="GO:0005524">
    <property type="term" value="F:ATP binding"/>
    <property type="evidence" value="ECO:0007669"/>
    <property type="project" value="InterPro"/>
</dbReference>
<dbReference type="NCBIfam" id="TIGR00708">
    <property type="entry name" value="cobA"/>
    <property type="match status" value="1"/>
</dbReference>
<dbReference type="GO" id="GO:0008817">
    <property type="term" value="F:corrinoid adenosyltransferase activity"/>
    <property type="evidence" value="ECO:0007669"/>
    <property type="project" value="UniProtKB-EC"/>
</dbReference>
<evidence type="ECO:0000313" key="1">
    <source>
        <dbReference type="EMBL" id="VAX24896.1"/>
    </source>
</evidence>
<reference evidence="1" key="1">
    <citation type="submission" date="2018-06" db="EMBL/GenBank/DDBJ databases">
        <authorList>
            <person name="Zhirakovskaya E."/>
        </authorList>
    </citation>
    <scope>NUCLEOTIDE SEQUENCE</scope>
</reference>
<dbReference type="SUPFAM" id="SSF52540">
    <property type="entry name" value="P-loop containing nucleoside triphosphate hydrolases"/>
    <property type="match status" value="1"/>
</dbReference>
<protein>
    <submittedName>
        <fullName evidence="1">Cob(I)alamin adenosyltransferase</fullName>
        <ecNumber evidence="1">2.5.1.17</ecNumber>
    </submittedName>
</protein>
<dbReference type="InterPro" id="IPR027417">
    <property type="entry name" value="P-loop_NTPase"/>
</dbReference>
<dbReference type="Gene3D" id="3.40.50.300">
    <property type="entry name" value="P-loop containing nucleotide triphosphate hydrolases"/>
    <property type="match status" value="1"/>
</dbReference>
<dbReference type="EC" id="2.5.1.17" evidence="1"/>
<organism evidence="1">
    <name type="scientific">hydrothermal vent metagenome</name>
    <dbReference type="NCBI Taxonomy" id="652676"/>
    <lineage>
        <taxon>unclassified sequences</taxon>
        <taxon>metagenomes</taxon>
        <taxon>ecological metagenomes</taxon>
    </lineage>
</organism>
<sequence length="204" mass="22356">MLVLAKNKANMAKAKMTLDNTEEIGSMDENEIRGLTVIFTGDGKGKTSAALGGALRCLGHGYRVKVIQFIKGEIETGELRLAERLKPDLDITQAGRGFTWLDDHSDDEHKKAAGEGFEMALKALESDEYKTVVLDEIFYALQAGLVTEEQISALIDRKPPETHLVLTGRSAPESIIVKADLVTSMQDIKHPSRQGIPAQKGMDY</sequence>
<dbReference type="PANTHER" id="PTHR46638">
    <property type="entry name" value="CORRINOID ADENOSYLTRANSFERASE"/>
    <property type="match status" value="1"/>
</dbReference>
<name>A0A3B1C310_9ZZZZ</name>
<dbReference type="InterPro" id="IPR003724">
    <property type="entry name" value="CblAdoTrfase_CobA"/>
</dbReference>
<dbReference type="PANTHER" id="PTHR46638:SF1">
    <property type="entry name" value="CORRINOID ADENOSYLTRANSFERASE"/>
    <property type="match status" value="1"/>
</dbReference>
<dbReference type="CDD" id="cd00561">
    <property type="entry name" value="CobA_ACA"/>
    <property type="match status" value="1"/>
</dbReference>
<keyword evidence="1" id="KW-0808">Transferase</keyword>
<dbReference type="Pfam" id="PF02572">
    <property type="entry name" value="CobA_CobO_BtuR"/>
    <property type="match status" value="1"/>
</dbReference>
<dbReference type="PIRSF" id="PIRSF015617">
    <property type="entry name" value="Adensltrnsf_CobA"/>
    <property type="match status" value="1"/>
</dbReference>